<reference evidence="3 4" key="1">
    <citation type="submission" date="2015-01" db="EMBL/GenBank/DDBJ databases">
        <title>The Genome Sequence of Exophiala spinifera CBS89968.</title>
        <authorList>
            <consortium name="The Broad Institute Genomics Platform"/>
            <person name="Cuomo C."/>
            <person name="de Hoog S."/>
            <person name="Gorbushina A."/>
            <person name="Stielow B."/>
            <person name="Teixiera M."/>
            <person name="Abouelleil A."/>
            <person name="Chapman S.B."/>
            <person name="Priest M."/>
            <person name="Young S.K."/>
            <person name="Wortman J."/>
            <person name="Nusbaum C."/>
            <person name="Birren B."/>
        </authorList>
    </citation>
    <scope>NUCLEOTIDE SEQUENCE [LARGE SCALE GENOMIC DNA]</scope>
    <source>
        <strain evidence="3 4">CBS 89968</strain>
    </source>
</reference>
<dbReference type="SUPFAM" id="SSF55486">
    <property type="entry name" value="Metalloproteases ('zincins'), catalytic domain"/>
    <property type="match status" value="1"/>
</dbReference>
<feature type="region of interest" description="Disordered" evidence="1">
    <location>
        <begin position="1"/>
        <end position="29"/>
    </location>
</feature>
<feature type="region of interest" description="Disordered" evidence="1">
    <location>
        <begin position="38"/>
        <end position="57"/>
    </location>
</feature>
<feature type="domain" description="Peptidase M6-like" evidence="2">
    <location>
        <begin position="106"/>
        <end position="326"/>
    </location>
</feature>
<dbReference type="PANTHER" id="PTHR41775">
    <property type="entry name" value="SECRETED PROTEIN-RELATED"/>
    <property type="match status" value="1"/>
</dbReference>
<feature type="region of interest" description="Disordered" evidence="1">
    <location>
        <begin position="408"/>
        <end position="456"/>
    </location>
</feature>
<evidence type="ECO:0000313" key="4">
    <source>
        <dbReference type="Proteomes" id="UP000053328"/>
    </source>
</evidence>
<dbReference type="RefSeq" id="XP_016239326.1">
    <property type="nucleotide sequence ID" value="XM_016377756.1"/>
</dbReference>
<dbReference type="OrthoDB" id="4149534at2759"/>
<dbReference type="Pfam" id="PF05547">
    <property type="entry name" value="Peptidase_M6"/>
    <property type="match status" value="1"/>
</dbReference>
<protein>
    <recommendedName>
        <fullName evidence="2">Peptidase M6-like domain-containing protein</fullName>
    </recommendedName>
</protein>
<dbReference type="VEuPathDB" id="FungiDB:PV08_03402"/>
<dbReference type="InterPro" id="IPR008757">
    <property type="entry name" value="Peptidase_M6-like_domain"/>
</dbReference>
<dbReference type="EMBL" id="KN847493">
    <property type="protein sequence ID" value="KIW19110.1"/>
    <property type="molecule type" value="Genomic_DNA"/>
</dbReference>
<dbReference type="NCBIfam" id="TIGR03296">
    <property type="entry name" value="M6dom_TIGR03296"/>
    <property type="match status" value="1"/>
</dbReference>
<dbReference type="Proteomes" id="UP000053328">
    <property type="component" value="Unassembled WGS sequence"/>
</dbReference>
<dbReference type="PANTHER" id="PTHR41775:SF1">
    <property type="entry name" value="PEPTIDASE M6-LIKE DOMAIN-CONTAINING PROTEIN"/>
    <property type="match status" value="1"/>
</dbReference>
<accession>A0A0D2BKL0</accession>
<organism evidence="3 4">
    <name type="scientific">Exophiala spinifera</name>
    <dbReference type="NCBI Taxonomy" id="91928"/>
    <lineage>
        <taxon>Eukaryota</taxon>
        <taxon>Fungi</taxon>
        <taxon>Dikarya</taxon>
        <taxon>Ascomycota</taxon>
        <taxon>Pezizomycotina</taxon>
        <taxon>Eurotiomycetes</taxon>
        <taxon>Chaetothyriomycetidae</taxon>
        <taxon>Chaetothyriales</taxon>
        <taxon>Herpotrichiellaceae</taxon>
        <taxon>Exophiala</taxon>
    </lineage>
</organism>
<evidence type="ECO:0000259" key="2">
    <source>
        <dbReference type="Pfam" id="PF05547"/>
    </source>
</evidence>
<dbReference type="AlphaFoldDB" id="A0A0D2BKL0"/>
<keyword evidence="4" id="KW-1185">Reference proteome</keyword>
<dbReference type="HOGENOM" id="CLU_035035_0_0_1"/>
<name>A0A0D2BKL0_9EURO</name>
<dbReference type="GeneID" id="27330485"/>
<evidence type="ECO:0000313" key="3">
    <source>
        <dbReference type="EMBL" id="KIW19110.1"/>
    </source>
</evidence>
<dbReference type="STRING" id="91928.A0A0D2BKL0"/>
<sequence length="489" mass="52971">MCFGSNSDPHGPCLVSPHPRVLAGTSGGERDALRKQIPGRLPPGGPTGTLHGLNDGTIFPESHYRRVPVPSSARMSRAALERTPLRGPIRVVIVLVDFSDKPMTTSRQHFEDLFFSKGKIPTGSVTEYYEDVSGGKVSFTGEAIGPFRMPLTLAQYAHNASGMVEEAPNLQDLAAHALAAVDGSIDLTPYDNDHNGEVDAFIVVHAGKGAEELPAGPERDGNIWSAKWVLRNETRADGTNVFGFLTVPEFAYIGVCAHELGHLVFGWPDLYDIDGDGDPENVGVHSAGVGDWCLMGGGSWGHLPGNEPGTTPCQPSAWCKANQGWINLVVDQQNRTISLKDVKKEPREVHRLWTNGDTISQEYFLIENRQKTGFDRSLPGQGLLVWHIDDQKENNRDERHYKVGLVQSDNRRQLEAAEGGPTGNRGDAGDPYPGTAHNTSFGAFTSPNSRTYGGRDSKVSIKNISAPSQTMTMDVAVRSTFPVAVGSKL</sequence>
<dbReference type="GO" id="GO:0006508">
    <property type="term" value="P:proteolysis"/>
    <property type="evidence" value="ECO:0007669"/>
    <property type="project" value="InterPro"/>
</dbReference>
<dbReference type="GO" id="GO:0008233">
    <property type="term" value="F:peptidase activity"/>
    <property type="evidence" value="ECO:0007669"/>
    <property type="project" value="InterPro"/>
</dbReference>
<proteinExistence type="predicted"/>
<feature type="compositionally biased region" description="Polar residues" evidence="1">
    <location>
        <begin position="436"/>
        <end position="451"/>
    </location>
</feature>
<gene>
    <name evidence="3" type="ORF">PV08_03402</name>
</gene>
<evidence type="ECO:0000256" key="1">
    <source>
        <dbReference type="SAM" id="MobiDB-lite"/>
    </source>
</evidence>